<reference evidence="1" key="1">
    <citation type="journal article" date="2015" name="Proc. Natl. Acad. Sci. U.S.A.">
        <title>Networks of energetic and metabolic interactions define dynamics in microbial communities.</title>
        <authorList>
            <person name="Embree M."/>
            <person name="Liu J.K."/>
            <person name="Al-Bassam M.M."/>
            <person name="Zengler K."/>
        </authorList>
    </citation>
    <scope>NUCLEOTIDE SEQUENCE</scope>
</reference>
<organism evidence="1">
    <name type="scientific">hydrocarbon metagenome</name>
    <dbReference type="NCBI Taxonomy" id="938273"/>
    <lineage>
        <taxon>unclassified sequences</taxon>
        <taxon>metagenomes</taxon>
        <taxon>ecological metagenomes</taxon>
    </lineage>
</organism>
<protein>
    <submittedName>
        <fullName evidence="1">Uncharacterized protein</fullName>
    </submittedName>
</protein>
<evidence type="ECO:0000313" key="1">
    <source>
        <dbReference type="EMBL" id="KUG18719.1"/>
    </source>
</evidence>
<proteinExistence type="predicted"/>
<comment type="caution">
    <text evidence="1">The sequence shown here is derived from an EMBL/GenBank/DDBJ whole genome shotgun (WGS) entry which is preliminary data.</text>
</comment>
<dbReference type="AlphaFoldDB" id="A0A0W8FCW5"/>
<name>A0A0W8FCW5_9ZZZZ</name>
<gene>
    <name evidence="1" type="ORF">ASZ90_011571</name>
</gene>
<sequence>MGRKSKIEAHPQSEEIIRRLASGEEYSDIVRDIPTITWDDLDYYQKKKLPGILSKSKDLKALADEIEQADVHKGDTYLQLVIGLQKKALDALEQQNAKEDPKSWAMVSREARGYVELMGKALDRIMEAPPAQITIINHPEWVELRTLIIGALEPYPEAREAVIHAIHK</sequence>
<accession>A0A0W8FCW5</accession>
<dbReference type="EMBL" id="LNQE01001367">
    <property type="protein sequence ID" value="KUG18719.1"/>
    <property type="molecule type" value="Genomic_DNA"/>
</dbReference>